<organism evidence="1 2">
    <name type="scientific">Prorocentrum cordatum</name>
    <dbReference type="NCBI Taxonomy" id="2364126"/>
    <lineage>
        <taxon>Eukaryota</taxon>
        <taxon>Sar</taxon>
        <taxon>Alveolata</taxon>
        <taxon>Dinophyceae</taxon>
        <taxon>Prorocentrales</taxon>
        <taxon>Prorocentraceae</taxon>
        <taxon>Prorocentrum</taxon>
    </lineage>
</organism>
<evidence type="ECO:0000313" key="1">
    <source>
        <dbReference type="EMBL" id="CAK0792476.1"/>
    </source>
</evidence>
<keyword evidence="2" id="KW-1185">Reference proteome</keyword>
<dbReference type="EMBL" id="CAUYUJ010000780">
    <property type="protein sequence ID" value="CAK0792476.1"/>
    <property type="molecule type" value="Genomic_DNA"/>
</dbReference>
<accession>A0ABN9PPZ8</accession>
<dbReference type="Proteomes" id="UP001189429">
    <property type="component" value="Unassembled WGS sequence"/>
</dbReference>
<name>A0ABN9PPZ8_9DINO</name>
<gene>
    <name evidence="1" type="ORF">PCOR1329_LOCUS3047</name>
</gene>
<feature type="non-terminal residue" evidence="1">
    <location>
        <position position="229"/>
    </location>
</feature>
<evidence type="ECO:0000313" key="2">
    <source>
        <dbReference type="Proteomes" id="UP001189429"/>
    </source>
</evidence>
<reference evidence="1" key="1">
    <citation type="submission" date="2023-10" db="EMBL/GenBank/DDBJ databases">
        <authorList>
            <person name="Chen Y."/>
            <person name="Shah S."/>
            <person name="Dougan E. K."/>
            <person name="Thang M."/>
            <person name="Chan C."/>
        </authorList>
    </citation>
    <scope>NUCLEOTIDE SEQUENCE [LARGE SCALE GENOMIC DNA]</scope>
</reference>
<proteinExistence type="predicted"/>
<sequence>MAPKSGRAKAGAKVKLSALTPSETELAAARSLRAGVDEKAKRGKMASMVHFLEKKPDLVRQKNATSTETVKETTSNLQQKIAQVHWWSADRMDREMGAAKAQHWRGGGKIKNRPDQLTGSTEKDHIEWCVPVSWEQLTESDLRELGIVVDMEADAESHANFQAAKVFANEKDLSTDGTSSGSGMKELAEKVANFKSNLQAELLKYQDYKLDIQLMITKAQADPKSKYVQ</sequence>
<comment type="caution">
    <text evidence="1">The sequence shown here is derived from an EMBL/GenBank/DDBJ whole genome shotgun (WGS) entry which is preliminary data.</text>
</comment>
<protein>
    <submittedName>
        <fullName evidence="1">Uncharacterized protein</fullName>
    </submittedName>
</protein>